<evidence type="ECO:0000256" key="1">
    <source>
        <dbReference type="ARBA" id="ARBA00022857"/>
    </source>
</evidence>
<feature type="region of interest" description="Disordered" evidence="3">
    <location>
        <begin position="71"/>
        <end position="132"/>
    </location>
</feature>
<comment type="caution">
    <text evidence="4">The sequence shown here is derived from an EMBL/GenBank/DDBJ whole genome shotgun (WGS) entry which is preliminary data.</text>
</comment>
<evidence type="ECO:0000256" key="3">
    <source>
        <dbReference type="SAM" id="MobiDB-lite"/>
    </source>
</evidence>
<evidence type="ECO:0008006" key="6">
    <source>
        <dbReference type="Google" id="ProtNLM"/>
    </source>
</evidence>
<evidence type="ECO:0000313" key="5">
    <source>
        <dbReference type="Proteomes" id="UP000585474"/>
    </source>
</evidence>
<dbReference type="OrthoDB" id="417891at2759"/>
<organism evidence="4 5">
    <name type="scientific">Actinidia rufa</name>
    <dbReference type="NCBI Taxonomy" id="165716"/>
    <lineage>
        <taxon>Eukaryota</taxon>
        <taxon>Viridiplantae</taxon>
        <taxon>Streptophyta</taxon>
        <taxon>Embryophyta</taxon>
        <taxon>Tracheophyta</taxon>
        <taxon>Spermatophyta</taxon>
        <taxon>Magnoliopsida</taxon>
        <taxon>eudicotyledons</taxon>
        <taxon>Gunneridae</taxon>
        <taxon>Pentapetalae</taxon>
        <taxon>asterids</taxon>
        <taxon>Ericales</taxon>
        <taxon>Actinidiaceae</taxon>
        <taxon>Actinidia</taxon>
    </lineage>
</organism>
<gene>
    <name evidence="4" type="ORF">Acr_24g0012160</name>
</gene>
<keyword evidence="2" id="KW-0560">Oxidoreductase</keyword>
<feature type="compositionally biased region" description="Basic and acidic residues" evidence="3">
    <location>
        <begin position="72"/>
        <end position="82"/>
    </location>
</feature>
<evidence type="ECO:0000256" key="2">
    <source>
        <dbReference type="ARBA" id="ARBA00023002"/>
    </source>
</evidence>
<keyword evidence="5" id="KW-1185">Reference proteome</keyword>
<proteinExistence type="predicted"/>
<keyword evidence="1" id="KW-0521">NADP</keyword>
<dbReference type="PANTHER" id="PTHR42898:SF6">
    <property type="entry name" value="NADP-DEPENDENT MANNITOL DEHYDROGENASE"/>
    <property type="match status" value="1"/>
</dbReference>
<dbReference type="AlphaFoldDB" id="A0A7J0GW65"/>
<dbReference type="PANTHER" id="PTHR42898">
    <property type="entry name" value="TROPINONE REDUCTASE"/>
    <property type="match status" value="1"/>
</dbReference>
<dbReference type="GO" id="GO:0016491">
    <property type="term" value="F:oxidoreductase activity"/>
    <property type="evidence" value="ECO:0007669"/>
    <property type="project" value="UniProtKB-KW"/>
</dbReference>
<feature type="compositionally biased region" description="Basic and acidic residues" evidence="3">
    <location>
        <begin position="118"/>
        <end position="132"/>
    </location>
</feature>
<dbReference type="EMBL" id="BJWL01000024">
    <property type="protein sequence ID" value="GFZ15026.1"/>
    <property type="molecule type" value="Genomic_DNA"/>
</dbReference>
<dbReference type="Proteomes" id="UP000585474">
    <property type="component" value="Unassembled WGS sequence"/>
</dbReference>
<reference evidence="4 5" key="1">
    <citation type="submission" date="2019-07" db="EMBL/GenBank/DDBJ databases">
        <title>De Novo Assembly of kiwifruit Actinidia rufa.</title>
        <authorList>
            <person name="Sugita-Konishi S."/>
            <person name="Sato K."/>
            <person name="Mori E."/>
            <person name="Abe Y."/>
            <person name="Kisaki G."/>
            <person name="Hamano K."/>
            <person name="Suezawa K."/>
            <person name="Otani M."/>
            <person name="Fukuda T."/>
            <person name="Manabe T."/>
            <person name="Gomi K."/>
            <person name="Tabuchi M."/>
            <person name="Akimitsu K."/>
            <person name="Kataoka I."/>
        </authorList>
    </citation>
    <scope>NUCLEOTIDE SEQUENCE [LARGE SCALE GENOMIC DNA]</scope>
    <source>
        <strain evidence="5">cv. Fuchu</strain>
    </source>
</reference>
<name>A0A7J0GW65_9ERIC</name>
<evidence type="ECO:0000313" key="4">
    <source>
        <dbReference type="EMBL" id="GFZ15026.1"/>
    </source>
</evidence>
<sequence>MAKVERSCRDSRWTLTGMTALGLIGSNCEDFRHAVVEELAELGATVYTCSRNEAELNRCLQEWAAKGFTVTGREERKSRINTHDGSMATQIAPPFARLTGNGLAANTRTMKPTAGADFGKRPSNDEVRRPEI</sequence>
<dbReference type="InterPro" id="IPR045000">
    <property type="entry name" value="TR"/>
</dbReference>
<accession>A0A7J0GW65</accession>
<protein>
    <recommendedName>
        <fullName evidence="6">NAD(P)-binding Rossmann-fold superfamily protein</fullName>
    </recommendedName>
</protein>